<dbReference type="EMBL" id="MEYJ01000045">
    <property type="protein sequence ID" value="OGD35247.1"/>
    <property type="molecule type" value="Genomic_DNA"/>
</dbReference>
<proteinExistence type="predicted"/>
<dbReference type="AlphaFoldDB" id="A0A1F5BXE2"/>
<evidence type="ECO:0000313" key="2">
    <source>
        <dbReference type="EMBL" id="OGD35247.1"/>
    </source>
</evidence>
<evidence type="ECO:0000313" key="3">
    <source>
        <dbReference type="Proteomes" id="UP000178395"/>
    </source>
</evidence>
<comment type="caution">
    <text evidence="2">The sequence shown here is derived from an EMBL/GenBank/DDBJ whole genome shotgun (WGS) entry which is preliminary data.</text>
</comment>
<organism evidence="2 3">
    <name type="scientific">Candidatus Azambacteria bacterium RIFCSPHIGHO2_01_46_10</name>
    <dbReference type="NCBI Taxonomy" id="1797293"/>
    <lineage>
        <taxon>Bacteria</taxon>
        <taxon>Candidatus Azamiibacteriota</taxon>
    </lineage>
</organism>
<reference evidence="2 3" key="1">
    <citation type="journal article" date="2016" name="Nat. Commun.">
        <title>Thousands of microbial genomes shed light on interconnected biogeochemical processes in an aquifer system.</title>
        <authorList>
            <person name="Anantharaman K."/>
            <person name="Brown C.T."/>
            <person name="Hug L.A."/>
            <person name="Sharon I."/>
            <person name="Castelle C.J."/>
            <person name="Probst A.J."/>
            <person name="Thomas B.C."/>
            <person name="Singh A."/>
            <person name="Wilkins M.J."/>
            <person name="Karaoz U."/>
            <person name="Brodie E.L."/>
            <person name="Williams K.H."/>
            <person name="Hubbard S.S."/>
            <person name="Banfield J.F."/>
        </authorList>
    </citation>
    <scope>NUCLEOTIDE SEQUENCE [LARGE SCALE GENOMIC DNA]</scope>
</reference>
<dbReference type="Proteomes" id="UP000178395">
    <property type="component" value="Unassembled WGS sequence"/>
</dbReference>
<feature type="region of interest" description="Disordered" evidence="1">
    <location>
        <begin position="34"/>
        <end position="59"/>
    </location>
</feature>
<feature type="compositionally biased region" description="Basic and acidic residues" evidence="1">
    <location>
        <begin position="44"/>
        <end position="59"/>
    </location>
</feature>
<accession>A0A1F5BXE2</accession>
<sequence>MKIFFSVKLEKIKKQDRPIKKPAYKIAKPTDAIPRGSVKKIKPKKEAHPKIDAVPKPKI</sequence>
<protein>
    <submittedName>
        <fullName evidence="2">Uncharacterized protein</fullName>
    </submittedName>
</protein>
<name>A0A1F5BXE2_9BACT</name>
<evidence type="ECO:0000256" key="1">
    <source>
        <dbReference type="SAM" id="MobiDB-lite"/>
    </source>
</evidence>
<gene>
    <name evidence="2" type="ORF">A2W39_02655</name>
</gene>